<keyword evidence="8" id="KW-0808">Transferase</keyword>
<protein>
    <submittedName>
        <fullName evidence="8">Molybdopterin or thiamine biosynthesis adenylyltransferase</fullName>
    </submittedName>
</protein>
<feature type="domain" description="JAB" evidence="7">
    <location>
        <begin position="27"/>
        <end position="135"/>
    </location>
</feature>
<keyword evidence="5" id="KW-0482">Metalloprotease</keyword>
<dbReference type="Pfam" id="PF14464">
    <property type="entry name" value="Prok-JAB"/>
    <property type="match status" value="1"/>
</dbReference>
<dbReference type="GO" id="GO:0005737">
    <property type="term" value="C:cytoplasm"/>
    <property type="evidence" value="ECO:0007669"/>
    <property type="project" value="TreeGrafter"/>
</dbReference>
<evidence type="ECO:0000259" key="6">
    <source>
        <dbReference type="Pfam" id="PF00899"/>
    </source>
</evidence>
<evidence type="ECO:0000256" key="3">
    <source>
        <dbReference type="ARBA" id="ARBA00022801"/>
    </source>
</evidence>
<feature type="domain" description="THIF-type NAD/FAD binding fold" evidence="6">
    <location>
        <begin position="184"/>
        <end position="447"/>
    </location>
</feature>
<dbReference type="CDD" id="cd01483">
    <property type="entry name" value="E1_enzyme_family"/>
    <property type="match status" value="1"/>
</dbReference>
<dbReference type="Proteomes" id="UP000198767">
    <property type="component" value="Unassembled WGS sequence"/>
</dbReference>
<keyword evidence="3" id="KW-0378">Hydrolase</keyword>
<keyword evidence="4" id="KW-0862">Zinc</keyword>
<evidence type="ECO:0000259" key="7">
    <source>
        <dbReference type="Pfam" id="PF14464"/>
    </source>
</evidence>
<keyword evidence="1" id="KW-0645">Protease</keyword>
<evidence type="ECO:0000256" key="5">
    <source>
        <dbReference type="ARBA" id="ARBA00023049"/>
    </source>
</evidence>
<evidence type="ECO:0000256" key="2">
    <source>
        <dbReference type="ARBA" id="ARBA00022723"/>
    </source>
</evidence>
<gene>
    <name evidence="8" type="ORF">SAMN04488118_101450</name>
</gene>
<dbReference type="GO" id="GO:0008641">
    <property type="term" value="F:ubiquitin-like modifier activating enzyme activity"/>
    <property type="evidence" value="ECO:0007669"/>
    <property type="project" value="InterPro"/>
</dbReference>
<name>A0A1G5PNV4_9RHOB</name>
<sequence length="468" mass="50847">MYKLELDAVLQSAHFELIERLLDTSDGSEASAYMLFGNSEITADPWSGAPRLRVVSHKFVPIAETEKVSSSARHVTWSTGGFMRLLSKAKSEGLIPALVHTHPRGVARFSSQDDKNEKGLARTAFVKGVKGLLSIVIDGGHSIAVRLWTPDGGCHEIKRVTSVGPKVRFLTSLSLDTADNRVLDRQARLFGSSFNDVISQLRIGVVGAGATGSAVATLLIRLGFGRVLVVDKDVLELSNLNRVHGARRCDVQAELTKVKNIARLAAETNLGPKVIALQSWAGSQESRDALKSCDVVFGATDDHSGRIFLNRLARFYSIPLIDLGLRMKRHEDGHVDVFGRVTTFVEGHRCLMCHGIIDPQKAADEALERDDPDNFHKLKEEAYILGGGDPSPAVVTFTTEVACMAVNELVAALTSFQGPHGMTPHRVRRFHAQDDRFPSASPSPDCPICSQTDVLGRADVEPFLGTVG</sequence>
<proteinExistence type="predicted"/>
<evidence type="ECO:0000313" key="8">
    <source>
        <dbReference type="EMBL" id="SCZ51265.1"/>
    </source>
</evidence>
<dbReference type="PANTHER" id="PTHR10953:SF247">
    <property type="entry name" value="SLL6053 PROTEIN"/>
    <property type="match status" value="1"/>
</dbReference>
<dbReference type="EMBL" id="FMWG01000001">
    <property type="protein sequence ID" value="SCZ51265.1"/>
    <property type="molecule type" value="Genomic_DNA"/>
</dbReference>
<evidence type="ECO:0000313" key="9">
    <source>
        <dbReference type="Proteomes" id="UP000198767"/>
    </source>
</evidence>
<dbReference type="Pfam" id="PF00899">
    <property type="entry name" value="ThiF"/>
    <property type="match status" value="1"/>
</dbReference>
<accession>A0A1G5PNV4</accession>
<dbReference type="GO" id="GO:0008237">
    <property type="term" value="F:metallopeptidase activity"/>
    <property type="evidence" value="ECO:0007669"/>
    <property type="project" value="UniProtKB-KW"/>
</dbReference>
<keyword evidence="2" id="KW-0479">Metal-binding</keyword>
<dbReference type="InterPro" id="IPR028090">
    <property type="entry name" value="JAB_dom_prok"/>
</dbReference>
<dbReference type="InterPro" id="IPR000594">
    <property type="entry name" value="ThiF_NAD_FAD-bd"/>
</dbReference>
<dbReference type="AlphaFoldDB" id="A0A1G5PNV4"/>
<keyword evidence="8" id="KW-0548">Nucleotidyltransferase</keyword>
<organism evidence="8 9">
    <name type="scientific">Epibacterium ulvae</name>
    <dbReference type="NCBI Taxonomy" id="1156985"/>
    <lineage>
        <taxon>Bacteria</taxon>
        <taxon>Pseudomonadati</taxon>
        <taxon>Pseudomonadota</taxon>
        <taxon>Alphaproteobacteria</taxon>
        <taxon>Rhodobacterales</taxon>
        <taxon>Roseobacteraceae</taxon>
        <taxon>Epibacterium</taxon>
    </lineage>
</organism>
<dbReference type="GO" id="GO:0004792">
    <property type="term" value="F:thiosulfate-cyanide sulfurtransferase activity"/>
    <property type="evidence" value="ECO:0007669"/>
    <property type="project" value="TreeGrafter"/>
</dbReference>
<dbReference type="GO" id="GO:0016779">
    <property type="term" value="F:nucleotidyltransferase activity"/>
    <property type="evidence" value="ECO:0007669"/>
    <property type="project" value="UniProtKB-KW"/>
</dbReference>
<dbReference type="OrthoDB" id="2746358at2"/>
<dbReference type="Gene3D" id="3.40.50.720">
    <property type="entry name" value="NAD(P)-binding Rossmann-like Domain"/>
    <property type="match status" value="1"/>
</dbReference>
<reference evidence="8 9" key="1">
    <citation type="submission" date="2016-10" db="EMBL/GenBank/DDBJ databases">
        <authorList>
            <person name="de Groot N.N."/>
        </authorList>
    </citation>
    <scope>NUCLEOTIDE SEQUENCE [LARGE SCALE GENOMIC DNA]</scope>
    <source>
        <strain evidence="8 9">U95</strain>
    </source>
</reference>
<dbReference type="InterPro" id="IPR035985">
    <property type="entry name" value="Ubiquitin-activating_enz"/>
</dbReference>
<dbReference type="GO" id="GO:0046872">
    <property type="term" value="F:metal ion binding"/>
    <property type="evidence" value="ECO:0007669"/>
    <property type="project" value="UniProtKB-KW"/>
</dbReference>
<dbReference type="InterPro" id="IPR045886">
    <property type="entry name" value="ThiF/MoeB/HesA"/>
</dbReference>
<dbReference type="STRING" id="1156985.SAMN04488118_101450"/>
<evidence type="ECO:0000256" key="4">
    <source>
        <dbReference type="ARBA" id="ARBA00022833"/>
    </source>
</evidence>
<dbReference type="RefSeq" id="WP_090215484.1">
    <property type="nucleotide sequence ID" value="NZ_FMWG01000001.1"/>
</dbReference>
<keyword evidence="9" id="KW-1185">Reference proteome</keyword>
<dbReference type="SUPFAM" id="SSF69572">
    <property type="entry name" value="Activating enzymes of the ubiquitin-like proteins"/>
    <property type="match status" value="1"/>
</dbReference>
<evidence type="ECO:0000256" key="1">
    <source>
        <dbReference type="ARBA" id="ARBA00022670"/>
    </source>
</evidence>
<dbReference type="GO" id="GO:0006508">
    <property type="term" value="P:proteolysis"/>
    <property type="evidence" value="ECO:0007669"/>
    <property type="project" value="UniProtKB-KW"/>
</dbReference>
<dbReference type="PANTHER" id="PTHR10953">
    <property type="entry name" value="UBIQUITIN-ACTIVATING ENZYME E1"/>
    <property type="match status" value="1"/>
</dbReference>